<dbReference type="Gene3D" id="3.40.50.20">
    <property type="match status" value="1"/>
</dbReference>
<evidence type="ECO:0000256" key="10">
    <source>
        <dbReference type="ARBA" id="ARBA00042242"/>
    </source>
</evidence>
<comment type="catalytic activity">
    <reaction evidence="12">
        <text>5-phospho-beta-D-ribosylamine + glycine + ATP = N(1)-(5-phospho-beta-D-ribosyl)glycinamide + ADP + phosphate + H(+)</text>
        <dbReference type="Rhea" id="RHEA:17453"/>
        <dbReference type="ChEBI" id="CHEBI:15378"/>
        <dbReference type="ChEBI" id="CHEBI:30616"/>
        <dbReference type="ChEBI" id="CHEBI:43474"/>
        <dbReference type="ChEBI" id="CHEBI:57305"/>
        <dbReference type="ChEBI" id="CHEBI:58681"/>
        <dbReference type="ChEBI" id="CHEBI:143788"/>
        <dbReference type="ChEBI" id="CHEBI:456216"/>
        <dbReference type="EC" id="6.3.4.13"/>
    </reaction>
</comment>
<dbReference type="EMBL" id="AP018817">
    <property type="protein sequence ID" value="BBF68440.1"/>
    <property type="molecule type" value="Genomic_DNA"/>
</dbReference>
<dbReference type="InterPro" id="IPR020562">
    <property type="entry name" value="PRibGlycinamide_synth_N"/>
</dbReference>
<keyword evidence="17" id="KW-1185">Reference proteome</keyword>
<keyword evidence="8 13" id="KW-0067">ATP-binding</keyword>
<dbReference type="InterPro" id="IPR011054">
    <property type="entry name" value="Rudment_hybrid_motif"/>
</dbReference>
<keyword evidence="6 13" id="KW-0547">Nucleotide-binding</keyword>
<dbReference type="SMART" id="SM01209">
    <property type="entry name" value="GARS_A"/>
    <property type="match status" value="1"/>
</dbReference>
<organism evidence="16 17">
    <name type="scientific">Sphingomonas bisphenolicum</name>
    <dbReference type="NCBI Taxonomy" id="296544"/>
    <lineage>
        <taxon>Bacteria</taxon>
        <taxon>Pseudomonadati</taxon>
        <taxon>Pseudomonadota</taxon>
        <taxon>Alphaproteobacteria</taxon>
        <taxon>Sphingomonadales</taxon>
        <taxon>Sphingomonadaceae</taxon>
        <taxon>Sphingomonas</taxon>
    </lineage>
</organism>
<evidence type="ECO:0000256" key="6">
    <source>
        <dbReference type="ARBA" id="ARBA00022741"/>
    </source>
</evidence>
<dbReference type="PANTHER" id="PTHR43472:SF1">
    <property type="entry name" value="PHOSPHORIBOSYLAMINE--GLYCINE LIGASE, CHLOROPLASTIC"/>
    <property type="match status" value="1"/>
</dbReference>
<accession>A0ABN5W8R3</accession>
<name>A0ABN5W8R3_9SPHN</name>
<dbReference type="HAMAP" id="MF_00138">
    <property type="entry name" value="GARS"/>
    <property type="match status" value="1"/>
</dbReference>
<dbReference type="InterPro" id="IPR013815">
    <property type="entry name" value="ATP_grasp_subdomain_1"/>
</dbReference>
<dbReference type="PROSITE" id="PS50975">
    <property type="entry name" value="ATP_GRASP"/>
    <property type="match status" value="1"/>
</dbReference>
<dbReference type="SUPFAM" id="SSF56059">
    <property type="entry name" value="Glutathione synthetase ATP-binding domain-like"/>
    <property type="match status" value="1"/>
</dbReference>
<dbReference type="GO" id="GO:0016874">
    <property type="term" value="F:ligase activity"/>
    <property type="evidence" value="ECO:0007669"/>
    <property type="project" value="UniProtKB-KW"/>
</dbReference>
<keyword evidence="7 12" id="KW-0658">Purine biosynthesis</keyword>
<dbReference type="Proteomes" id="UP001059971">
    <property type="component" value="Chromosome 1"/>
</dbReference>
<evidence type="ECO:0000256" key="12">
    <source>
        <dbReference type="HAMAP-Rule" id="MF_00138"/>
    </source>
</evidence>
<dbReference type="InterPro" id="IPR020559">
    <property type="entry name" value="PRibGlycinamide_synth_CS"/>
</dbReference>
<dbReference type="NCBIfam" id="TIGR00877">
    <property type="entry name" value="purD"/>
    <property type="match status" value="1"/>
</dbReference>
<evidence type="ECO:0000256" key="4">
    <source>
        <dbReference type="ARBA" id="ARBA00013255"/>
    </source>
</evidence>
<evidence type="ECO:0000256" key="2">
    <source>
        <dbReference type="ARBA" id="ARBA00001946"/>
    </source>
</evidence>
<dbReference type="InterPro" id="IPR000115">
    <property type="entry name" value="PRibGlycinamide_synth"/>
</dbReference>
<keyword evidence="5 12" id="KW-0436">Ligase</keyword>
<comment type="cofactor">
    <cofactor evidence="2">
        <name>Mg(2+)</name>
        <dbReference type="ChEBI" id="CHEBI:18420"/>
    </cofactor>
</comment>
<dbReference type="SUPFAM" id="SSF52440">
    <property type="entry name" value="PreATP-grasp domain"/>
    <property type="match status" value="1"/>
</dbReference>
<comment type="similarity">
    <text evidence="9 12">Belongs to the GARS family.</text>
</comment>
<evidence type="ECO:0000256" key="9">
    <source>
        <dbReference type="ARBA" id="ARBA00038345"/>
    </source>
</evidence>
<evidence type="ECO:0000313" key="17">
    <source>
        <dbReference type="Proteomes" id="UP001059971"/>
    </source>
</evidence>
<dbReference type="InterPro" id="IPR020561">
    <property type="entry name" value="PRibGlycinamid_synth_ATP-grasp"/>
</dbReference>
<evidence type="ECO:0000256" key="5">
    <source>
        <dbReference type="ARBA" id="ARBA00022598"/>
    </source>
</evidence>
<dbReference type="SUPFAM" id="SSF51246">
    <property type="entry name" value="Rudiment single hybrid motif"/>
    <property type="match status" value="1"/>
</dbReference>
<evidence type="ECO:0000313" key="16">
    <source>
        <dbReference type="EMBL" id="BBF68440.1"/>
    </source>
</evidence>
<sequence>MGDMNILLLGGGGREHALAWKLAQSPRLDTLYAAPGNPGIAEHATLVDLDATDHRATMDFCIRHSIGLVVIGPEAPLVDGLADNLRTMGVPVFGPNKKAAQLEGSKGFTKDLCQRANIPTAAYVRVSSKDGALAALDDFALPVVIKADGLAAGKGVIIAETRDEAVEALDTMFSGAFGAAGEEVVLEEFMTGEEASFFALTDGSAILPFGSAQDHKRVGDGDTGPNTGGMGAYSPARVLTPELERQVMETIIRPTVDTMAAEGMPYSGVLYAGLMLTVEGPKLIEYNARFGDPECQVLMTRFDGDLIDLLLAVAQGHLAEQGPVQLADRAALTIVMAANGYPGTPDKGGAIDGIDAAEKDGAKIFHAGTTEKNGVLIANGGRVLNVTATADTVGAAQVAAYAAVDALDFPTGFCRRDIGWREVAREAQ</sequence>
<dbReference type="Pfam" id="PF02843">
    <property type="entry name" value="GARS_C"/>
    <property type="match status" value="1"/>
</dbReference>
<evidence type="ECO:0000256" key="3">
    <source>
        <dbReference type="ARBA" id="ARBA00005174"/>
    </source>
</evidence>
<dbReference type="PANTHER" id="PTHR43472">
    <property type="entry name" value="PHOSPHORIBOSYLAMINE--GLYCINE LIGASE"/>
    <property type="match status" value="1"/>
</dbReference>
<dbReference type="Pfam" id="PF02844">
    <property type="entry name" value="GARS_N"/>
    <property type="match status" value="1"/>
</dbReference>
<evidence type="ECO:0000256" key="11">
    <source>
        <dbReference type="ARBA" id="ARBA00042864"/>
    </source>
</evidence>
<dbReference type="Gene3D" id="3.30.1490.20">
    <property type="entry name" value="ATP-grasp fold, A domain"/>
    <property type="match status" value="1"/>
</dbReference>
<reference evidence="16" key="1">
    <citation type="submission" date="2018-07" db="EMBL/GenBank/DDBJ databases">
        <title>Complete genome sequence of Sphingomonas bisphenolicum strain AO1, a bisphenol A degradative bacterium isolated from Japanese farm field.</title>
        <authorList>
            <person name="Murakami M."/>
            <person name="Koh M."/>
            <person name="Koba S."/>
            <person name="Matsumura Y."/>
        </authorList>
    </citation>
    <scope>NUCLEOTIDE SEQUENCE</scope>
    <source>
        <strain evidence="16">AO1</strain>
    </source>
</reference>
<evidence type="ECO:0000256" key="8">
    <source>
        <dbReference type="ARBA" id="ARBA00022840"/>
    </source>
</evidence>
<feature type="region of interest" description="Disordered" evidence="14">
    <location>
        <begin position="214"/>
        <end position="234"/>
    </location>
</feature>
<protein>
    <recommendedName>
        <fullName evidence="4 12">Phosphoribosylamine--glycine ligase</fullName>
        <ecNumber evidence="4 12">6.3.4.13</ecNumber>
    </recommendedName>
    <alternativeName>
        <fullName evidence="12">GARS</fullName>
    </alternativeName>
    <alternativeName>
        <fullName evidence="10 12">Glycinamide ribonucleotide synthetase</fullName>
    </alternativeName>
    <alternativeName>
        <fullName evidence="11 12">Phosphoribosylglycinamide synthetase</fullName>
    </alternativeName>
</protein>
<dbReference type="SMART" id="SM01210">
    <property type="entry name" value="GARS_C"/>
    <property type="match status" value="1"/>
</dbReference>
<feature type="domain" description="ATP-grasp" evidence="15">
    <location>
        <begin position="110"/>
        <end position="315"/>
    </location>
</feature>
<evidence type="ECO:0000259" key="15">
    <source>
        <dbReference type="PROSITE" id="PS50975"/>
    </source>
</evidence>
<dbReference type="InterPro" id="IPR020560">
    <property type="entry name" value="PRibGlycinamide_synth_C-dom"/>
</dbReference>
<evidence type="ECO:0000256" key="13">
    <source>
        <dbReference type="PROSITE-ProRule" id="PRU00409"/>
    </source>
</evidence>
<evidence type="ECO:0000256" key="1">
    <source>
        <dbReference type="ARBA" id="ARBA00001936"/>
    </source>
</evidence>
<dbReference type="InterPro" id="IPR011761">
    <property type="entry name" value="ATP-grasp"/>
</dbReference>
<comment type="cofactor">
    <cofactor evidence="1">
        <name>Mn(2+)</name>
        <dbReference type="ChEBI" id="CHEBI:29035"/>
    </cofactor>
</comment>
<comment type="pathway">
    <text evidence="3 12">Purine metabolism; IMP biosynthesis via de novo pathway; N(1)-(5-phospho-D-ribosyl)glycinamide from 5-phospho-alpha-D-ribose 1-diphosphate: step 2/2.</text>
</comment>
<evidence type="ECO:0000256" key="14">
    <source>
        <dbReference type="SAM" id="MobiDB-lite"/>
    </source>
</evidence>
<gene>
    <name evidence="12 16" type="primary">purD</name>
    <name evidence="16" type="ORF">SBA_ch1_06400</name>
</gene>
<dbReference type="Gene3D" id="3.30.470.20">
    <property type="entry name" value="ATP-grasp fold, B domain"/>
    <property type="match status" value="1"/>
</dbReference>
<dbReference type="Pfam" id="PF01071">
    <property type="entry name" value="GARS_A"/>
    <property type="match status" value="1"/>
</dbReference>
<evidence type="ECO:0000256" key="7">
    <source>
        <dbReference type="ARBA" id="ARBA00022755"/>
    </source>
</evidence>
<dbReference type="InterPro" id="IPR016185">
    <property type="entry name" value="PreATP-grasp_dom_sf"/>
</dbReference>
<proteinExistence type="inferred from homology"/>
<dbReference type="EC" id="6.3.4.13" evidence="4 12"/>
<dbReference type="Gene3D" id="3.90.600.10">
    <property type="entry name" value="Phosphoribosylglycinamide synthetase, C-terminal domain"/>
    <property type="match status" value="1"/>
</dbReference>
<dbReference type="PROSITE" id="PS00184">
    <property type="entry name" value="GARS"/>
    <property type="match status" value="1"/>
</dbReference>
<dbReference type="InterPro" id="IPR037123">
    <property type="entry name" value="PRibGlycinamide_synth_C_sf"/>
</dbReference>